<evidence type="ECO:0000256" key="2">
    <source>
        <dbReference type="ARBA" id="ARBA00023002"/>
    </source>
</evidence>
<dbReference type="EMBL" id="JARXVC010000003">
    <property type="protein sequence ID" value="MDH6280345.1"/>
    <property type="molecule type" value="Genomic_DNA"/>
</dbReference>
<dbReference type="Gene3D" id="3.40.50.720">
    <property type="entry name" value="NAD(P)-binding Rossmann-like Domain"/>
    <property type="match status" value="1"/>
</dbReference>
<dbReference type="RefSeq" id="WP_280759687.1">
    <property type="nucleotide sequence ID" value="NZ_JARXVC010000003.1"/>
</dbReference>
<comment type="caution">
    <text evidence="5">The sequence shown here is derived from an EMBL/GenBank/DDBJ whole genome shotgun (WGS) entry which is preliminary data.</text>
</comment>
<dbReference type="Proteomes" id="UP001160334">
    <property type="component" value="Unassembled WGS sequence"/>
</dbReference>
<keyword evidence="2" id="KW-0560">Oxidoreductase</keyword>
<evidence type="ECO:0000259" key="4">
    <source>
        <dbReference type="SMART" id="SM00822"/>
    </source>
</evidence>
<dbReference type="PRINTS" id="PR00081">
    <property type="entry name" value="GDHRDH"/>
</dbReference>
<evidence type="ECO:0000256" key="3">
    <source>
        <dbReference type="RuleBase" id="RU000363"/>
    </source>
</evidence>
<dbReference type="SUPFAM" id="SSF51735">
    <property type="entry name" value="NAD(P)-binding Rossmann-fold domains"/>
    <property type="match status" value="1"/>
</dbReference>
<dbReference type="InterPro" id="IPR036291">
    <property type="entry name" value="NAD(P)-bd_dom_sf"/>
</dbReference>
<dbReference type="Pfam" id="PF00106">
    <property type="entry name" value="adh_short"/>
    <property type="match status" value="1"/>
</dbReference>
<proteinExistence type="inferred from homology"/>
<dbReference type="CDD" id="cd05371">
    <property type="entry name" value="HSD10-like_SDR_c"/>
    <property type="match status" value="1"/>
</dbReference>
<dbReference type="PANTHER" id="PTHR43658">
    <property type="entry name" value="SHORT-CHAIN DEHYDROGENASE/REDUCTASE"/>
    <property type="match status" value="1"/>
</dbReference>
<dbReference type="PANTHER" id="PTHR43658:SF8">
    <property type="entry name" value="17-BETA-HYDROXYSTEROID DEHYDROGENASE 14-RELATED"/>
    <property type="match status" value="1"/>
</dbReference>
<evidence type="ECO:0000256" key="1">
    <source>
        <dbReference type="ARBA" id="ARBA00006484"/>
    </source>
</evidence>
<organism evidence="5 6">
    <name type="scientific">Prescottella agglutinans</name>
    <dbReference type="NCBI Taxonomy" id="1644129"/>
    <lineage>
        <taxon>Bacteria</taxon>
        <taxon>Bacillati</taxon>
        <taxon>Actinomycetota</taxon>
        <taxon>Actinomycetes</taxon>
        <taxon>Mycobacteriales</taxon>
        <taxon>Nocardiaceae</taxon>
        <taxon>Prescottella</taxon>
    </lineage>
</organism>
<keyword evidence="6" id="KW-1185">Reference proteome</keyword>
<reference evidence="5 6" key="1">
    <citation type="submission" date="2023-04" db="EMBL/GenBank/DDBJ databases">
        <title>Forest soil microbial communities from Buena Vista Peninsula, Colon Province, Panama.</title>
        <authorList>
            <person name="Bouskill N."/>
        </authorList>
    </citation>
    <scope>NUCLEOTIDE SEQUENCE [LARGE SCALE GENOMIC DNA]</scope>
    <source>
        <strain evidence="5 6">CFH S0262</strain>
    </source>
</reference>
<protein>
    <submittedName>
        <fullName evidence="5">NAD(P)-dependent dehydrogenase (Short-subunit alcohol dehydrogenase family)</fullName>
    </submittedName>
</protein>
<accession>A0ABT6M7W0</accession>
<dbReference type="InterPro" id="IPR002347">
    <property type="entry name" value="SDR_fam"/>
</dbReference>
<dbReference type="InterPro" id="IPR020904">
    <property type="entry name" value="Sc_DH/Rdtase_CS"/>
</dbReference>
<comment type="similarity">
    <text evidence="1 3">Belongs to the short-chain dehydrogenases/reductases (SDR) family.</text>
</comment>
<dbReference type="PRINTS" id="PR00080">
    <property type="entry name" value="SDRFAMILY"/>
</dbReference>
<dbReference type="InterPro" id="IPR057326">
    <property type="entry name" value="KR_dom"/>
</dbReference>
<gene>
    <name evidence="5" type="ORF">M2280_001557</name>
</gene>
<evidence type="ECO:0000313" key="6">
    <source>
        <dbReference type="Proteomes" id="UP001160334"/>
    </source>
</evidence>
<feature type="domain" description="Ketoreductase" evidence="4">
    <location>
        <begin position="6"/>
        <end position="195"/>
    </location>
</feature>
<dbReference type="PROSITE" id="PS00061">
    <property type="entry name" value="ADH_SHORT"/>
    <property type="match status" value="1"/>
</dbReference>
<dbReference type="SMART" id="SM00822">
    <property type="entry name" value="PKS_KR"/>
    <property type="match status" value="1"/>
</dbReference>
<evidence type="ECO:0000313" key="5">
    <source>
        <dbReference type="EMBL" id="MDH6280345.1"/>
    </source>
</evidence>
<sequence>MIVNDSVALVTGGASGLGLATVKALHEQGASVVILDLPSSNGEAVAKELGDRVRFAAGDVTDEASVTAALDLAESLGPLRVTVNCAGIGNAVKTVGKQGAFPLAEFSRVVNINLVGTFNVIRLAAERISKTEPIDGERGVIINTASVAAFDGQIGQAAYSASKGGVVGMTLPIARDLASLLIRVVTIAPGLFKTPLLAGLPEAAQASLGQQVPHPSRLGDPSEYGALAAHIVSNPMLNGEVIRLDGAIRMAPR</sequence>
<name>A0ABT6M7W0_9NOCA</name>